<evidence type="ECO:0000256" key="3">
    <source>
        <dbReference type="ARBA" id="ARBA00022507"/>
    </source>
</evidence>
<evidence type="ECO:0000256" key="6">
    <source>
        <dbReference type="ARBA" id="ARBA00023040"/>
    </source>
</evidence>
<evidence type="ECO:0000256" key="2">
    <source>
        <dbReference type="ARBA" id="ARBA00011085"/>
    </source>
</evidence>
<feature type="transmembrane region" description="Helical" evidence="10">
    <location>
        <begin position="38"/>
        <end position="56"/>
    </location>
</feature>
<keyword evidence="6" id="KW-0297">G-protein coupled receptor</keyword>
<protein>
    <submittedName>
        <fullName evidence="11">STE3-domain-containing protein</fullName>
    </submittedName>
</protein>
<evidence type="ECO:0000313" key="12">
    <source>
        <dbReference type="Proteomes" id="UP000054007"/>
    </source>
</evidence>
<evidence type="ECO:0000256" key="10">
    <source>
        <dbReference type="SAM" id="Phobius"/>
    </source>
</evidence>
<feature type="transmembrane region" description="Helical" evidence="10">
    <location>
        <begin position="205"/>
        <end position="229"/>
    </location>
</feature>
<sequence length="492" mass="54742">MADAYYPLFQIFAVLAIVCILVPLPWHLQAWNTGTCMFMIWVALAILNFLVNTLVWKNNVADMAPIWCDISTRITLASSVGISAASLCINRRLYKIAAIQSVSSSREDRRRDIIVDLVIGVGIPLLQLPAHFVVNGHRYDIVEDVGCMVATFNTPPAYPLTFLWPNVLCLVSVMYSILTIRAFLQRRAQFNQFLSSTSGINRNRYFRLLALASVELLVNIPVSSFGLYLNTTRGSIHPWVSWEDTHYDWFAVRQVPSFVWRADSSMVTVVELQRWAPVFISFVFFGFFGFADEARKSYKAALTRVGILSKQSNKKNLQLPFHNSKFIRTVGGKPSFRKPVRTDSLASSTVVSSPTSKISPSEIDASFGAHKRSGSVDSIAWAESTYAPPATWPTCPAPRPTSVSSVSACVSSPSVDNIPLSPIEHSIHTIPSLSAFPEPPTISDAPGRPESQRRIQDLVQVTRIPESSEHVLHLVEPERARSPVARPFSTLY</sequence>
<keyword evidence="7 10" id="KW-0472">Membrane</keyword>
<keyword evidence="4 10" id="KW-0812">Transmembrane</keyword>
<dbReference type="OrthoDB" id="2874149at2759"/>
<organism evidence="11 12">
    <name type="scientific">Cylindrobasidium torrendii FP15055 ss-10</name>
    <dbReference type="NCBI Taxonomy" id="1314674"/>
    <lineage>
        <taxon>Eukaryota</taxon>
        <taxon>Fungi</taxon>
        <taxon>Dikarya</taxon>
        <taxon>Basidiomycota</taxon>
        <taxon>Agaricomycotina</taxon>
        <taxon>Agaricomycetes</taxon>
        <taxon>Agaricomycetidae</taxon>
        <taxon>Agaricales</taxon>
        <taxon>Marasmiineae</taxon>
        <taxon>Physalacriaceae</taxon>
        <taxon>Cylindrobasidium</taxon>
    </lineage>
</organism>
<feature type="transmembrane region" description="Helical" evidence="10">
    <location>
        <begin position="274"/>
        <end position="291"/>
    </location>
</feature>
<keyword evidence="9" id="KW-0807">Transducer</keyword>
<feature type="transmembrane region" description="Helical" evidence="10">
    <location>
        <begin position="113"/>
        <end position="134"/>
    </location>
</feature>
<keyword evidence="12" id="KW-1185">Reference proteome</keyword>
<dbReference type="Pfam" id="PF02076">
    <property type="entry name" value="STE3"/>
    <property type="match status" value="1"/>
</dbReference>
<feature type="transmembrane region" description="Helical" evidence="10">
    <location>
        <begin position="162"/>
        <end position="184"/>
    </location>
</feature>
<keyword evidence="5 10" id="KW-1133">Transmembrane helix</keyword>
<gene>
    <name evidence="11" type="ORF">CYLTODRAFT_380615</name>
</gene>
<dbReference type="PANTHER" id="PTHR28097">
    <property type="entry name" value="PHEROMONE A FACTOR RECEPTOR"/>
    <property type="match status" value="1"/>
</dbReference>
<proteinExistence type="inferred from homology"/>
<dbReference type="Proteomes" id="UP000054007">
    <property type="component" value="Unassembled WGS sequence"/>
</dbReference>
<keyword evidence="3" id="KW-0589">Pheromone response</keyword>
<dbReference type="PRINTS" id="PR00901">
    <property type="entry name" value="PHEROMONEBAR"/>
</dbReference>
<dbReference type="InterPro" id="IPR000481">
    <property type="entry name" value="GPCR_Pheromne_B_alpha_rcpt"/>
</dbReference>
<comment type="subcellular location">
    <subcellularLocation>
        <location evidence="1">Membrane</location>
        <topology evidence="1">Multi-pass membrane protein</topology>
    </subcellularLocation>
</comment>
<dbReference type="PANTHER" id="PTHR28097:SF1">
    <property type="entry name" value="PHEROMONE A FACTOR RECEPTOR"/>
    <property type="match status" value="1"/>
</dbReference>
<dbReference type="GO" id="GO:0000750">
    <property type="term" value="P:pheromone-dependent signal transduction involved in conjugation with cellular fusion"/>
    <property type="evidence" value="ECO:0007669"/>
    <property type="project" value="TreeGrafter"/>
</dbReference>
<evidence type="ECO:0000256" key="1">
    <source>
        <dbReference type="ARBA" id="ARBA00004141"/>
    </source>
</evidence>
<dbReference type="GO" id="GO:0004934">
    <property type="term" value="F:mating-type alpha-factor pheromone receptor activity"/>
    <property type="evidence" value="ECO:0007669"/>
    <property type="project" value="InterPro"/>
</dbReference>
<evidence type="ECO:0000256" key="9">
    <source>
        <dbReference type="ARBA" id="ARBA00023224"/>
    </source>
</evidence>
<dbReference type="CDD" id="cd14966">
    <property type="entry name" value="7tmD_STE3"/>
    <property type="match status" value="1"/>
</dbReference>
<dbReference type="STRING" id="1314674.A0A0D7B354"/>
<comment type="similarity">
    <text evidence="2">Belongs to the G-protein coupled receptor 4 family.</text>
</comment>
<evidence type="ECO:0000256" key="5">
    <source>
        <dbReference type="ARBA" id="ARBA00022989"/>
    </source>
</evidence>
<name>A0A0D7B354_9AGAR</name>
<accession>A0A0D7B354</accession>
<dbReference type="EMBL" id="KN880627">
    <property type="protein sequence ID" value="KIY64604.1"/>
    <property type="molecule type" value="Genomic_DNA"/>
</dbReference>
<dbReference type="GO" id="GO:0005886">
    <property type="term" value="C:plasma membrane"/>
    <property type="evidence" value="ECO:0007669"/>
    <property type="project" value="TreeGrafter"/>
</dbReference>
<evidence type="ECO:0000313" key="11">
    <source>
        <dbReference type="EMBL" id="KIY64604.1"/>
    </source>
</evidence>
<dbReference type="InterPro" id="IPR001499">
    <property type="entry name" value="GPCR_STE3"/>
</dbReference>
<feature type="transmembrane region" description="Helical" evidence="10">
    <location>
        <begin position="6"/>
        <end position="26"/>
    </location>
</feature>
<keyword evidence="8" id="KW-0675">Receptor</keyword>
<dbReference type="PRINTS" id="PR00899">
    <property type="entry name" value="GPCRSTE3"/>
</dbReference>
<dbReference type="AlphaFoldDB" id="A0A0D7B354"/>
<evidence type="ECO:0000256" key="7">
    <source>
        <dbReference type="ARBA" id="ARBA00023136"/>
    </source>
</evidence>
<reference evidence="11 12" key="1">
    <citation type="journal article" date="2015" name="Fungal Genet. Biol.">
        <title>Evolution of novel wood decay mechanisms in Agaricales revealed by the genome sequences of Fistulina hepatica and Cylindrobasidium torrendii.</title>
        <authorList>
            <person name="Floudas D."/>
            <person name="Held B.W."/>
            <person name="Riley R."/>
            <person name="Nagy L.G."/>
            <person name="Koehler G."/>
            <person name="Ransdell A.S."/>
            <person name="Younus H."/>
            <person name="Chow J."/>
            <person name="Chiniquy J."/>
            <person name="Lipzen A."/>
            <person name="Tritt A."/>
            <person name="Sun H."/>
            <person name="Haridas S."/>
            <person name="LaButti K."/>
            <person name="Ohm R.A."/>
            <person name="Kues U."/>
            <person name="Blanchette R.A."/>
            <person name="Grigoriev I.V."/>
            <person name="Minto R.E."/>
            <person name="Hibbett D.S."/>
        </authorList>
    </citation>
    <scope>NUCLEOTIDE SEQUENCE [LARGE SCALE GENOMIC DNA]</scope>
    <source>
        <strain evidence="11 12">FP15055 ss-10</strain>
    </source>
</reference>
<evidence type="ECO:0000256" key="4">
    <source>
        <dbReference type="ARBA" id="ARBA00022692"/>
    </source>
</evidence>
<evidence type="ECO:0000256" key="8">
    <source>
        <dbReference type="ARBA" id="ARBA00023170"/>
    </source>
</evidence>